<accession>A0A0G4FCW0</accession>
<name>A0A0G4FCW0_VITBC</name>
<evidence type="ECO:0000313" key="3">
    <source>
        <dbReference type="Proteomes" id="UP000041254"/>
    </source>
</evidence>
<proteinExistence type="predicted"/>
<evidence type="ECO:0000313" key="2">
    <source>
        <dbReference type="EMBL" id="CEM11060.1"/>
    </source>
</evidence>
<dbReference type="InParanoid" id="A0A0G4FCW0"/>
<organism evidence="2 3">
    <name type="scientific">Vitrella brassicaformis (strain CCMP3155)</name>
    <dbReference type="NCBI Taxonomy" id="1169540"/>
    <lineage>
        <taxon>Eukaryota</taxon>
        <taxon>Sar</taxon>
        <taxon>Alveolata</taxon>
        <taxon>Colpodellida</taxon>
        <taxon>Vitrellaceae</taxon>
        <taxon>Vitrella</taxon>
    </lineage>
</organism>
<reference evidence="2 3" key="1">
    <citation type="submission" date="2014-11" db="EMBL/GenBank/DDBJ databases">
        <authorList>
            <person name="Zhu J."/>
            <person name="Qi W."/>
            <person name="Song R."/>
        </authorList>
    </citation>
    <scope>NUCLEOTIDE SEQUENCE [LARGE SCALE GENOMIC DNA]</scope>
</reference>
<dbReference type="VEuPathDB" id="CryptoDB:Vbra_9013"/>
<evidence type="ECO:0000256" key="1">
    <source>
        <dbReference type="SAM" id="MobiDB-lite"/>
    </source>
</evidence>
<keyword evidence="3" id="KW-1185">Reference proteome</keyword>
<gene>
    <name evidence="2" type="ORF">Vbra_9013</name>
</gene>
<dbReference type="AlphaFoldDB" id="A0A0G4FCW0"/>
<dbReference type="EMBL" id="CDMY01000408">
    <property type="protein sequence ID" value="CEM11060.1"/>
    <property type="molecule type" value="Genomic_DNA"/>
</dbReference>
<dbReference type="Proteomes" id="UP000041254">
    <property type="component" value="Unassembled WGS sequence"/>
</dbReference>
<protein>
    <submittedName>
        <fullName evidence="2">Uncharacterized protein</fullName>
    </submittedName>
</protein>
<feature type="region of interest" description="Disordered" evidence="1">
    <location>
        <begin position="85"/>
        <end position="114"/>
    </location>
</feature>
<sequence length="114" mass="12918">MHDETLRLMNQGYTPVEVGQLQRLRGVLLSHRIGMFAPNESKDMSFIEYCQYLKAQYRPPTAVNWHLWADAMMAALPEYAQRHPQDERLKTVMPASQGADEPKQPTGESGCVVG</sequence>